<evidence type="ECO:0000256" key="15">
    <source>
        <dbReference type="PIRSR" id="PIRSR600823-3"/>
    </source>
</evidence>
<feature type="binding site" evidence="15">
    <location>
        <position position="276"/>
    </location>
    <ligand>
        <name>Ca(2+)</name>
        <dbReference type="ChEBI" id="CHEBI:29108"/>
        <label>2</label>
    </ligand>
</feature>
<feature type="binding site" evidence="14">
    <location>
        <position position="191"/>
    </location>
    <ligand>
        <name>substrate</name>
    </ligand>
</feature>
<feature type="binding site" evidence="15">
    <location>
        <position position="268"/>
    </location>
    <ligand>
        <name>Ca(2+)</name>
        <dbReference type="ChEBI" id="CHEBI:29108"/>
        <label>2</label>
    </ligand>
</feature>
<keyword evidence="8 18" id="KW-0560">Oxidoreductase</keyword>
<protein>
    <recommendedName>
        <fullName evidence="18">Peroxidase</fullName>
        <ecNumber evidence="18">1.11.1.7</ecNumber>
    </recommendedName>
</protein>
<feature type="binding site" evidence="15">
    <location>
        <position position="102"/>
    </location>
    <ligand>
        <name>Ca(2+)</name>
        <dbReference type="ChEBI" id="CHEBI:29108"/>
        <label>1</label>
    </ligand>
</feature>
<comment type="subcellular location">
    <subcellularLocation>
        <location evidence="2 18">Secreted</location>
    </subcellularLocation>
</comment>
<dbReference type="GO" id="GO:0042744">
    <property type="term" value="P:hydrogen peroxide catabolic process"/>
    <property type="evidence" value="ECO:0007669"/>
    <property type="project" value="UniProtKB-KW"/>
</dbReference>
<dbReference type="PRINTS" id="PR00458">
    <property type="entry name" value="PEROXIDASE"/>
</dbReference>
<dbReference type="InterPro" id="IPR019793">
    <property type="entry name" value="Peroxidases_heam-ligand_BS"/>
</dbReference>
<keyword evidence="12 18" id="KW-0376">Hydrogen peroxide</keyword>
<comment type="similarity">
    <text evidence="3">Belongs to the peroxidase family. Ascorbate peroxidase subfamily.</text>
</comment>
<dbReference type="PROSITE" id="PS50873">
    <property type="entry name" value="PEROXIDASE_4"/>
    <property type="match status" value="1"/>
</dbReference>
<reference evidence="20" key="2">
    <citation type="submission" date="2021-12" db="EMBL/GenBank/DDBJ databases">
        <title>Resequencing data analysis of finger millet.</title>
        <authorList>
            <person name="Hatakeyama M."/>
            <person name="Aluri S."/>
            <person name="Balachadran M.T."/>
            <person name="Sivarajan S.R."/>
            <person name="Poveda L."/>
            <person name="Shimizu-Inatsugi R."/>
            <person name="Schlapbach R."/>
            <person name="Sreeman S.M."/>
            <person name="Shimizu K.K."/>
        </authorList>
    </citation>
    <scope>NUCLEOTIDE SEQUENCE</scope>
</reference>
<feature type="active site" description="Proton acceptor" evidence="13">
    <location>
        <position position="98"/>
    </location>
</feature>
<dbReference type="PANTHER" id="PTHR31517">
    <property type="match status" value="1"/>
</dbReference>
<feature type="binding site" evidence="15">
    <location>
        <position position="271"/>
    </location>
    <ligand>
        <name>Ca(2+)</name>
        <dbReference type="ChEBI" id="CHEBI:29108"/>
        <label>2</label>
    </ligand>
</feature>
<evidence type="ECO:0000256" key="18">
    <source>
        <dbReference type="RuleBase" id="RU362060"/>
    </source>
</evidence>
<feature type="binding site" description="axial binding residue" evidence="15">
    <location>
        <position position="221"/>
    </location>
    <ligand>
        <name>heme b</name>
        <dbReference type="ChEBI" id="CHEBI:60344"/>
    </ligand>
    <ligandPart>
        <name>Fe</name>
        <dbReference type="ChEBI" id="CHEBI:18248"/>
    </ligandPart>
</feature>
<comment type="similarity">
    <text evidence="18">Belongs to the peroxidase family. Classical plant (class III) peroxidase subfamily.</text>
</comment>
<feature type="binding site" evidence="15">
    <location>
        <position position="222"/>
    </location>
    <ligand>
        <name>Ca(2+)</name>
        <dbReference type="ChEBI" id="CHEBI:29108"/>
        <label>2</label>
    </ligand>
</feature>
<feature type="chain" id="PRO_5043109140" description="Peroxidase" evidence="18">
    <location>
        <begin position="22"/>
        <end position="349"/>
    </location>
</feature>
<keyword evidence="9 15" id="KW-0408">Iron</keyword>
<comment type="cofactor">
    <cofactor evidence="15 18">
        <name>Ca(2+)</name>
        <dbReference type="ChEBI" id="CHEBI:29108"/>
    </cofactor>
    <text evidence="15 18">Binds 2 calcium ions per subunit.</text>
</comment>
<feature type="binding site" evidence="15">
    <location>
        <position position="99"/>
    </location>
    <ligand>
        <name>Ca(2+)</name>
        <dbReference type="ChEBI" id="CHEBI:29108"/>
        <label>1</label>
    </ligand>
</feature>
<evidence type="ECO:0000256" key="2">
    <source>
        <dbReference type="ARBA" id="ARBA00004613"/>
    </source>
</evidence>
<evidence type="ECO:0000256" key="11">
    <source>
        <dbReference type="ARBA" id="ARBA00023283"/>
    </source>
</evidence>
<feature type="binding site" evidence="15">
    <location>
        <position position="108"/>
    </location>
    <ligand>
        <name>Ca(2+)</name>
        <dbReference type="ChEBI" id="CHEBI:29108"/>
        <label>1</label>
    </ligand>
</feature>
<sequence length="349" mass="37962">MRKPAAVCLVLSLSLFVLLLGAPASANGYGGGGGGNNNGDHDQGYNTRPAYEKPVDGLKADYYSKSCPEMEAIVQRAVRKAVGKDYTLAPSLIRLFFHDFAVQGTDASVLVDAPGSEKYADASKTLRGFDLIEDIKTELEKKCKHTVSCADILTAAARDASTAVGVPYWSLRYGRKDGTESREDEADRYVPMGGESVTDLIAFFQSNGLNVVDLVALSGAHTIGRATCESVKPGLCQRKKSGAVNARYADFLTRKCAAGGDDEYVELDGETPTAFDNRYYKNLMRGMGLLPSDQKMLQDSRTSHFVTAFANQRSEMFTHQFAQSMRRLSEAQVLTGDEGVVRRKCSVLE</sequence>
<name>A0AAV5F9P2_ELECO</name>
<accession>A0AAV5F9P2</accession>
<dbReference type="GO" id="GO:0046872">
    <property type="term" value="F:metal ion binding"/>
    <property type="evidence" value="ECO:0007669"/>
    <property type="project" value="UniProtKB-UniRule"/>
</dbReference>
<comment type="cofactor">
    <cofactor evidence="15 18">
        <name>heme b</name>
        <dbReference type="ChEBI" id="CHEBI:60344"/>
    </cofactor>
    <text evidence="15 18">Binds 1 heme b (iron(II)-protoporphyrin IX) group per subunit.</text>
</comment>
<evidence type="ECO:0000256" key="8">
    <source>
        <dbReference type="ARBA" id="ARBA00023002"/>
    </source>
</evidence>
<dbReference type="InterPro" id="IPR010255">
    <property type="entry name" value="Haem_peroxidase_sf"/>
</dbReference>
<feature type="binding site" evidence="15">
    <location>
        <position position="117"/>
    </location>
    <ligand>
        <name>Ca(2+)</name>
        <dbReference type="ChEBI" id="CHEBI:29108"/>
        <label>1</label>
    </ligand>
</feature>
<dbReference type="InterPro" id="IPR002016">
    <property type="entry name" value="Haem_peroxidase"/>
</dbReference>
<evidence type="ECO:0000313" key="20">
    <source>
        <dbReference type="EMBL" id="GJN32368.1"/>
    </source>
</evidence>
<keyword evidence="5 18" id="KW-0349">Heme</keyword>
<gene>
    <name evidence="20" type="primary">gb20873</name>
    <name evidence="20" type="ORF">PR202_gb20873</name>
</gene>
<comment type="function">
    <text evidence="18">Removal of H(2)O(2), oxidation of toxic reductants, biosynthesis and degradation of lignin, suberization, auxin catabolism, response to environmental stresses such as wounding, pathogen attack and oxidative stress.</text>
</comment>
<keyword evidence="4 18" id="KW-0575">Peroxidase</keyword>
<comment type="catalytic activity">
    <reaction evidence="1 18">
        <text>2 a phenolic donor + H2O2 = 2 a phenolic radical donor + 2 H2O</text>
        <dbReference type="Rhea" id="RHEA:56136"/>
        <dbReference type="ChEBI" id="CHEBI:15377"/>
        <dbReference type="ChEBI" id="CHEBI:16240"/>
        <dbReference type="ChEBI" id="CHEBI:139520"/>
        <dbReference type="ChEBI" id="CHEBI:139521"/>
        <dbReference type="EC" id="1.11.1.7"/>
    </reaction>
</comment>
<reference evidence="20" key="1">
    <citation type="journal article" date="2018" name="DNA Res.">
        <title>Multiple hybrid de novo genome assembly of finger millet, an orphan allotetraploid crop.</title>
        <authorList>
            <person name="Hatakeyama M."/>
            <person name="Aluri S."/>
            <person name="Balachadran M.T."/>
            <person name="Sivarajan S.R."/>
            <person name="Patrignani A."/>
            <person name="Gruter S."/>
            <person name="Poveda L."/>
            <person name="Shimizu-Inatsugi R."/>
            <person name="Baeten J."/>
            <person name="Francoijs K.J."/>
            <person name="Nataraja K.N."/>
            <person name="Reddy Y.A.N."/>
            <person name="Phadnis S."/>
            <person name="Ravikumar R.L."/>
            <person name="Schlapbach R."/>
            <person name="Sreeman S.M."/>
            <person name="Shimizu K.K."/>
        </authorList>
    </citation>
    <scope>NUCLEOTIDE SEQUENCE</scope>
</reference>
<feature type="domain" description="Plant heme peroxidase family profile" evidence="19">
    <location>
        <begin position="57"/>
        <end position="349"/>
    </location>
</feature>
<dbReference type="InterPro" id="IPR033905">
    <property type="entry name" value="Secretory_peroxidase"/>
</dbReference>
<evidence type="ECO:0000256" key="16">
    <source>
        <dbReference type="PIRSR" id="PIRSR600823-4"/>
    </source>
</evidence>
<feature type="site" description="Transition state stabilizer" evidence="16">
    <location>
        <position position="94"/>
    </location>
</feature>
<evidence type="ECO:0000256" key="9">
    <source>
        <dbReference type="ARBA" id="ARBA00023004"/>
    </source>
</evidence>
<dbReference type="EC" id="1.11.1.7" evidence="18"/>
<evidence type="ECO:0000256" key="12">
    <source>
        <dbReference type="ARBA" id="ARBA00023324"/>
    </source>
</evidence>
<dbReference type="SUPFAM" id="SSF48113">
    <property type="entry name" value="Heme-dependent peroxidases"/>
    <property type="match status" value="1"/>
</dbReference>
<dbReference type="Gene3D" id="1.10.520.10">
    <property type="match status" value="1"/>
</dbReference>
<dbReference type="CDD" id="cd00693">
    <property type="entry name" value="secretory_peroxidase"/>
    <property type="match status" value="1"/>
</dbReference>
<evidence type="ECO:0000259" key="19">
    <source>
        <dbReference type="PROSITE" id="PS50873"/>
    </source>
</evidence>
<dbReference type="GO" id="GO:0020037">
    <property type="term" value="F:heme binding"/>
    <property type="evidence" value="ECO:0007669"/>
    <property type="project" value="UniProtKB-UniRule"/>
</dbReference>
<keyword evidence="18" id="KW-0964">Secreted</keyword>
<keyword evidence="11" id="KW-0873">Pyrrolidone carboxylic acid</keyword>
<evidence type="ECO:0000256" key="1">
    <source>
        <dbReference type="ARBA" id="ARBA00000189"/>
    </source>
</evidence>
<evidence type="ECO:0000256" key="14">
    <source>
        <dbReference type="PIRSR" id="PIRSR600823-2"/>
    </source>
</evidence>
<evidence type="ECO:0000256" key="13">
    <source>
        <dbReference type="PIRSR" id="PIRSR600823-1"/>
    </source>
</evidence>
<feature type="binding site" evidence="15">
    <location>
        <position position="104"/>
    </location>
    <ligand>
        <name>Ca(2+)</name>
        <dbReference type="ChEBI" id="CHEBI:29108"/>
        <label>1</label>
    </ligand>
</feature>
<keyword evidence="10 17" id="KW-1015">Disulfide bond</keyword>
<organism evidence="20 21">
    <name type="scientific">Eleusine coracana subsp. coracana</name>
    <dbReference type="NCBI Taxonomy" id="191504"/>
    <lineage>
        <taxon>Eukaryota</taxon>
        <taxon>Viridiplantae</taxon>
        <taxon>Streptophyta</taxon>
        <taxon>Embryophyta</taxon>
        <taxon>Tracheophyta</taxon>
        <taxon>Spermatophyta</taxon>
        <taxon>Magnoliopsida</taxon>
        <taxon>Liliopsida</taxon>
        <taxon>Poales</taxon>
        <taxon>Poaceae</taxon>
        <taxon>PACMAD clade</taxon>
        <taxon>Chloridoideae</taxon>
        <taxon>Cynodonteae</taxon>
        <taxon>Eleusininae</taxon>
        <taxon>Eleusine</taxon>
    </lineage>
</organism>
<keyword evidence="7 15" id="KW-0106">Calcium</keyword>
<dbReference type="GO" id="GO:0006979">
    <property type="term" value="P:response to oxidative stress"/>
    <property type="evidence" value="ECO:0007669"/>
    <property type="project" value="UniProtKB-UniRule"/>
</dbReference>
<dbReference type="Proteomes" id="UP001054889">
    <property type="component" value="Unassembled WGS sequence"/>
</dbReference>
<dbReference type="FunFam" id="1.10.420.10:FF:000001">
    <property type="entry name" value="Peroxidase"/>
    <property type="match status" value="1"/>
</dbReference>
<feature type="disulfide bond" evidence="17">
    <location>
        <begin position="228"/>
        <end position="256"/>
    </location>
</feature>
<keyword evidence="18" id="KW-0732">Signal</keyword>
<evidence type="ECO:0000256" key="6">
    <source>
        <dbReference type="ARBA" id="ARBA00022723"/>
    </source>
</evidence>
<evidence type="ECO:0000313" key="21">
    <source>
        <dbReference type="Proteomes" id="UP001054889"/>
    </source>
</evidence>
<feature type="signal peptide" evidence="18">
    <location>
        <begin position="1"/>
        <end position="21"/>
    </location>
</feature>
<dbReference type="InterPro" id="IPR000823">
    <property type="entry name" value="Peroxidase_pln"/>
</dbReference>
<dbReference type="EMBL" id="BQKI01000084">
    <property type="protein sequence ID" value="GJN32368.1"/>
    <property type="molecule type" value="Genomic_DNA"/>
</dbReference>
<evidence type="ECO:0000256" key="3">
    <source>
        <dbReference type="ARBA" id="ARBA00006873"/>
    </source>
</evidence>
<evidence type="ECO:0000256" key="10">
    <source>
        <dbReference type="ARBA" id="ARBA00023157"/>
    </source>
</evidence>
<keyword evidence="21" id="KW-1185">Reference proteome</keyword>
<evidence type="ECO:0000256" key="7">
    <source>
        <dbReference type="ARBA" id="ARBA00022837"/>
    </source>
</evidence>
<evidence type="ECO:0000256" key="5">
    <source>
        <dbReference type="ARBA" id="ARBA00022617"/>
    </source>
</evidence>
<dbReference type="GO" id="GO:0005576">
    <property type="term" value="C:extracellular region"/>
    <property type="evidence" value="ECO:0007669"/>
    <property type="project" value="UniProtKB-SubCell"/>
</dbReference>
<dbReference type="PANTHER" id="PTHR31517:SF17">
    <property type="entry name" value="PEROXIDASE 6"/>
    <property type="match status" value="1"/>
</dbReference>
<feature type="binding site" evidence="15">
    <location>
        <position position="106"/>
    </location>
    <ligand>
        <name>Ca(2+)</name>
        <dbReference type="ChEBI" id="CHEBI:29108"/>
        <label>1</label>
    </ligand>
</feature>
<dbReference type="Gene3D" id="1.10.420.10">
    <property type="entry name" value="Peroxidase, domain 2"/>
    <property type="match status" value="1"/>
</dbReference>
<comment type="caution">
    <text evidence="20">The sequence shown here is derived from an EMBL/GenBank/DDBJ whole genome shotgun (WGS) entry which is preliminary data.</text>
</comment>
<keyword evidence="6 15" id="KW-0479">Metal-binding</keyword>
<feature type="disulfide bond" evidence="17">
    <location>
        <begin position="149"/>
        <end position="345"/>
    </location>
</feature>
<feature type="disulfide bond" evidence="17">
    <location>
        <begin position="67"/>
        <end position="143"/>
    </location>
</feature>
<dbReference type="PROSITE" id="PS00435">
    <property type="entry name" value="PEROXIDASE_1"/>
    <property type="match status" value="1"/>
</dbReference>
<dbReference type="Pfam" id="PF00141">
    <property type="entry name" value="peroxidase"/>
    <property type="match status" value="1"/>
</dbReference>
<dbReference type="AlphaFoldDB" id="A0AAV5F9P2"/>
<proteinExistence type="inferred from homology"/>
<evidence type="ECO:0000256" key="17">
    <source>
        <dbReference type="PIRSR" id="PIRSR600823-5"/>
    </source>
</evidence>
<evidence type="ECO:0000256" key="4">
    <source>
        <dbReference type="ARBA" id="ARBA00022559"/>
    </source>
</evidence>
<dbReference type="GO" id="GO:0140825">
    <property type="term" value="F:lactoperoxidase activity"/>
    <property type="evidence" value="ECO:0007669"/>
    <property type="project" value="UniProtKB-EC"/>
</dbReference>
<dbReference type="PRINTS" id="PR00461">
    <property type="entry name" value="PLPEROXIDASE"/>
</dbReference>